<evidence type="ECO:0000313" key="2">
    <source>
        <dbReference type="EMBL" id="KAH3827925.1"/>
    </source>
</evidence>
<evidence type="ECO:0000313" key="3">
    <source>
        <dbReference type="Proteomes" id="UP000828390"/>
    </source>
</evidence>
<evidence type="ECO:0000256" key="1">
    <source>
        <dbReference type="SAM" id="MobiDB-lite"/>
    </source>
</evidence>
<name>A0A9D4H5K2_DREPO</name>
<feature type="compositionally biased region" description="Basic and acidic residues" evidence="1">
    <location>
        <begin position="122"/>
        <end position="135"/>
    </location>
</feature>
<proteinExistence type="predicted"/>
<accession>A0A9D4H5K2</accession>
<dbReference type="EMBL" id="JAIWYP010000005">
    <property type="protein sequence ID" value="KAH3827925.1"/>
    <property type="molecule type" value="Genomic_DNA"/>
</dbReference>
<reference evidence="2" key="2">
    <citation type="submission" date="2020-11" db="EMBL/GenBank/DDBJ databases">
        <authorList>
            <person name="McCartney M.A."/>
            <person name="Auch B."/>
            <person name="Kono T."/>
            <person name="Mallez S."/>
            <person name="Becker A."/>
            <person name="Gohl D.M."/>
            <person name="Silverstein K.A.T."/>
            <person name="Koren S."/>
            <person name="Bechman K.B."/>
            <person name="Herman A."/>
            <person name="Abrahante J.E."/>
            <person name="Garbe J."/>
        </authorList>
    </citation>
    <scope>NUCLEOTIDE SEQUENCE</scope>
    <source>
        <strain evidence="2">Duluth1</strain>
        <tissue evidence="2">Whole animal</tissue>
    </source>
</reference>
<feature type="region of interest" description="Disordered" evidence="1">
    <location>
        <begin position="122"/>
        <end position="145"/>
    </location>
</feature>
<gene>
    <name evidence="2" type="ORF">DPMN_129871</name>
</gene>
<dbReference type="AlphaFoldDB" id="A0A9D4H5K2"/>
<keyword evidence="3" id="KW-1185">Reference proteome</keyword>
<sequence>MKTAPPIGGHVFQQTRAMFELSRAIIKTSNLTKQTAPPSSDHFFKTGTIFEHSWDIIITNVMTKFHYDWTIYVISRVLTSFFFNLTYFKLDQDIIGPNLWTKVDEEQTKMLPVESLRGKMLTTDDARRTKGDPKTHNYGSFQTRS</sequence>
<comment type="caution">
    <text evidence="2">The sequence shown here is derived from an EMBL/GenBank/DDBJ whole genome shotgun (WGS) entry which is preliminary data.</text>
</comment>
<reference evidence="2" key="1">
    <citation type="journal article" date="2019" name="bioRxiv">
        <title>The Genome of the Zebra Mussel, Dreissena polymorpha: A Resource for Invasive Species Research.</title>
        <authorList>
            <person name="McCartney M.A."/>
            <person name="Auch B."/>
            <person name="Kono T."/>
            <person name="Mallez S."/>
            <person name="Zhang Y."/>
            <person name="Obille A."/>
            <person name="Becker A."/>
            <person name="Abrahante J.E."/>
            <person name="Garbe J."/>
            <person name="Badalamenti J.P."/>
            <person name="Herman A."/>
            <person name="Mangelson H."/>
            <person name="Liachko I."/>
            <person name="Sullivan S."/>
            <person name="Sone E.D."/>
            <person name="Koren S."/>
            <person name="Silverstein K.A.T."/>
            <person name="Beckman K.B."/>
            <person name="Gohl D.M."/>
        </authorList>
    </citation>
    <scope>NUCLEOTIDE SEQUENCE</scope>
    <source>
        <strain evidence="2">Duluth1</strain>
        <tissue evidence="2">Whole animal</tissue>
    </source>
</reference>
<protein>
    <submittedName>
        <fullName evidence="2">Uncharacterized protein</fullName>
    </submittedName>
</protein>
<dbReference type="Proteomes" id="UP000828390">
    <property type="component" value="Unassembled WGS sequence"/>
</dbReference>
<organism evidence="2 3">
    <name type="scientific">Dreissena polymorpha</name>
    <name type="common">Zebra mussel</name>
    <name type="synonym">Mytilus polymorpha</name>
    <dbReference type="NCBI Taxonomy" id="45954"/>
    <lineage>
        <taxon>Eukaryota</taxon>
        <taxon>Metazoa</taxon>
        <taxon>Spiralia</taxon>
        <taxon>Lophotrochozoa</taxon>
        <taxon>Mollusca</taxon>
        <taxon>Bivalvia</taxon>
        <taxon>Autobranchia</taxon>
        <taxon>Heteroconchia</taxon>
        <taxon>Euheterodonta</taxon>
        <taxon>Imparidentia</taxon>
        <taxon>Neoheterodontei</taxon>
        <taxon>Myida</taxon>
        <taxon>Dreissenoidea</taxon>
        <taxon>Dreissenidae</taxon>
        <taxon>Dreissena</taxon>
    </lineage>
</organism>